<dbReference type="InterPro" id="IPR032466">
    <property type="entry name" value="Metal_Hydrolase"/>
</dbReference>
<dbReference type="PIRSF" id="PIRSF038994">
    <property type="entry name" value="NagA"/>
    <property type="match status" value="1"/>
</dbReference>
<dbReference type="SUPFAM" id="SSF51556">
    <property type="entry name" value="Metallo-dependent hydrolases"/>
    <property type="match status" value="1"/>
</dbReference>
<dbReference type="PANTHER" id="PTHR11113">
    <property type="entry name" value="N-ACETYLGLUCOSAMINE-6-PHOSPHATE DEACETYLASE"/>
    <property type="match status" value="1"/>
</dbReference>
<keyword evidence="4" id="KW-0119">Carbohydrate metabolism</keyword>
<organism evidence="7">
    <name type="scientific">freshwater metagenome</name>
    <dbReference type="NCBI Taxonomy" id="449393"/>
    <lineage>
        <taxon>unclassified sequences</taxon>
        <taxon>metagenomes</taxon>
        <taxon>ecological metagenomes</taxon>
    </lineage>
</organism>
<feature type="domain" description="Amidohydrolase-related" evidence="5">
    <location>
        <begin position="45"/>
        <end position="353"/>
    </location>
</feature>
<proteinExistence type="inferred from homology"/>
<evidence type="ECO:0000256" key="1">
    <source>
        <dbReference type="ARBA" id="ARBA00010716"/>
    </source>
</evidence>
<reference evidence="7" key="1">
    <citation type="submission" date="2020-05" db="EMBL/GenBank/DDBJ databases">
        <authorList>
            <person name="Chiriac C."/>
            <person name="Salcher M."/>
            <person name="Ghai R."/>
            <person name="Kavagutti S V."/>
        </authorList>
    </citation>
    <scope>NUCLEOTIDE SEQUENCE</scope>
</reference>
<keyword evidence="3" id="KW-0378">Hydrolase</keyword>
<dbReference type="EMBL" id="CAFABC010000029">
    <property type="protein sequence ID" value="CAB4827349.1"/>
    <property type="molecule type" value="Genomic_DNA"/>
</dbReference>
<evidence type="ECO:0000256" key="2">
    <source>
        <dbReference type="ARBA" id="ARBA00022723"/>
    </source>
</evidence>
<dbReference type="InterPro" id="IPR003764">
    <property type="entry name" value="GlcNAc_6-P_deAcase"/>
</dbReference>
<evidence type="ECO:0000313" key="7">
    <source>
        <dbReference type="EMBL" id="CAB4763700.1"/>
    </source>
</evidence>
<dbReference type="AlphaFoldDB" id="A0A6J6UVB0"/>
<accession>A0A6J6UVB0</accession>
<evidence type="ECO:0000313" key="10">
    <source>
        <dbReference type="EMBL" id="CAB5149019.1"/>
    </source>
</evidence>
<keyword evidence="2" id="KW-0479">Metal-binding</keyword>
<dbReference type="Gene3D" id="3.20.20.140">
    <property type="entry name" value="Metal-dependent hydrolases"/>
    <property type="match status" value="1"/>
</dbReference>
<evidence type="ECO:0000259" key="5">
    <source>
        <dbReference type="Pfam" id="PF01979"/>
    </source>
</evidence>
<dbReference type="EMBL" id="CAFBRY010000028">
    <property type="protein sequence ID" value="CAB5149019.1"/>
    <property type="molecule type" value="Genomic_DNA"/>
</dbReference>
<evidence type="ECO:0000313" key="6">
    <source>
        <dbReference type="EMBL" id="CAB4733383.1"/>
    </source>
</evidence>
<name>A0A6J6UVB0_9ZZZZ</name>
<dbReference type="InterPro" id="IPR011059">
    <property type="entry name" value="Metal-dep_hydrolase_composite"/>
</dbReference>
<dbReference type="Pfam" id="PF01979">
    <property type="entry name" value="Amidohydro_1"/>
    <property type="match status" value="1"/>
</dbReference>
<evidence type="ECO:0000313" key="9">
    <source>
        <dbReference type="EMBL" id="CAB4985169.1"/>
    </source>
</evidence>
<dbReference type="PANTHER" id="PTHR11113:SF14">
    <property type="entry name" value="N-ACETYLGLUCOSAMINE-6-PHOSPHATE DEACETYLASE"/>
    <property type="match status" value="1"/>
</dbReference>
<dbReference type="Gene3D" id="2.30.40.10">
    <property type="entry name" value="Urease, subunit C, domain 1"/>
    <property type="match status" value="1"/>
</dbReference>
<sequence length="365" mass="37981">MIIQAKSAVIAGALVGDTWVEISENLIRSVNKGVNPSPDQIIDGVLIPGFVDIHCHGGGGKYFSALTPGEIHSVIETHRGHGTTSLMASLVSEPIETIKEQITRLKPFYERGQIVGIHLEGPYLSHARCGAHDPALLVAPDLTEIKELIELADGAIKMITIAPELPGAIEAIKYLSAAGVTVAIGHTDGAFIDAAAGTNAGATVVTHFMNGMNKSLTEGSFASFVVADDRLAVELILDGHHIAFSTAREIYTALGSRTILITDAMAAAGATDGSYTIGKLAVTVKDGEARLESNGALAGSVLTMDAVFINAVDSIGLSVKEAVAATSTRAAKRLCLKDRGDIAVGMRADLLSFNASTSSVTLISE</sequence>
<dbReference type="GO" id="GO:0008448">
    <property type="term" value="F:N-acetylglucosamine-6-phosphate deacetylase activity"/>
    <property type="evidence" value="ECO:0007669"/>
    <property type="project" value="InterPro"/>
</dbReference>
<evidence type="ECO:0000256" key="3">
    <source>
        <dbReference type="ARBA" id="ARBA00022801"/>
    </source>
</evidence>
<dbReference type="InterPro" id="IPR006680">
    <property type="entry name" value="Amidohydro-rel"/>
</dbReference>
<gene>
    <name evidence="6" type="ORF">UFOPK2731_00990</name>
    <name evidence="7" type="ORF">UFOPK2879_00470</name>
    <name evidence="8" type="ORF">UFOPK3161_01015</name>
    <name evidence="9" type="ORF">UFOPK3990_00673</name>
    <name evidence="10" type="ORF">UFOPK4427_00970</name>
</gene>
<evidence type="ECO:0000313" key="8">
    <source>
        <dbReference type="EMBL" id="CAB4827349.1"/>
    </source>
</evidence>
<dbReference type="EMBL" id="CAEZZN010000011">
    <property type="protein sequence ID" value="CAB4763700.1"/>
    <property type="molecule type" value="Genomic_DNA"/>
</dbReference>
<dbReference type="GO" id="GO:0006046">
    <property type="term" value="P:N-acetylglucosamine catabolic process"/>
    <property type="evidence" value="ECO:0007669"/>
    <property type="project" value="TreeGrafter"/>
</dbReference>
<evidence type="ECO:0000256" key="4">
    <source>
        <dbReference type="ARBA" id="ARBA00023277"/>
    </source>
</evidence>
<comment type="similarity">
    <text evidence="1">Belongs to the metallo-dependent hydrolases superfamily. NagA family.</text>
</comment>
<dbReference type="EMBL" id="CAFBOQ010000015">
    <property type="protein sequence ID" value="CAB4985169.1"/>
    <property type="molecule type" value="Genomic_DNA"/>
</dbReference>
<dbReference type="EMBL" id="CAEZYO010000029">
    <property type="protein sequence ID" value="CAB4733383.1"/>
    <property type="molecule type" value="Genomic_DNA"/>
</dbReference>
<protein>
    <submittedName>
        <fullName evidence="7">Unannotated protein</fullName>
    </submittedName>
</protein>
<dbReference type="GO" id="GO:0046872">
    <property type="term" value="F:metal ion binding"/>
    <property type="evidence" value="ECO:0007669"/>
    <property type="project" value="UniProtKB-KW"/>
</dbReference>